<reference evidence="1" key="1">
    <citation type="submission" date="2023-05" db="EMBL/GenBank/DDBJ databases">
        <title>Nepenthes gracilis genome sequencing.</title>
        <authorList>
            <person name="Fukushima K."/>
        </authorList>
    </citation>
    <scope>NUCLEOTIDE SEQUENCE</scope>
    <source>
        <strain evidence="1">SING2019-196</strain>
    </source>
</reference>
<organism evidence="1 2">
    <name type="scientific">Nepenthes gracilis</name>
    <name type="common">Slender pitcher plant</name>
    <dbReference type="NCBI Taxonomy" id="150966"/>
    <lineage>
        <taxon>Eukaryota</taxon>
        <taxon>Viridiplantae</taxon>
        <taxon>Streptophyta</taxon>
        <taxon>Embryophyta</taxon>
        <taxon>Tracheophyta</taxon>
        <taxon>Spermatophyta</taxon>
        <taxon>Magnoliopsida</taxon>
        <taxon>eudicotyledons</taxon>
        <taxon>Gunneridae</taxon>
        <taxon>Pentapetalae</taxon>
        <taxon>Caryophyllales</taxon>
        <taxon>Nepenthaceae</taxon>
        <taxon>Nepenthes</taxon>
    </lineage>
</organism>
<name>A0AAD3TI60_NEPGR</name>
<gene>
    <name evidence="1" type="ORF">Nepgr_031281</name>
</gene>
<evidence type="ECO:0000313" key="1">
    <source>
        <dbReference type="EMBL" id="GMH29438.1"/>
    </source>
</evidence>
<dbReference type="EMBL" id="BSYO01000036">
    <property type="protein sequence ID" value="GMH29438.1"/>
    <property type="molecule type" value="Genomic_DNA"/>
</dbReference>
<dbReference type="Proteomes" id="UP001279734">
    <property type="component" value="Unassembled WGS sequence"/>
</dbReference>
<comment type="caution">
    <text evidence="1">The sequence shown here is derived from an EMBL/GenBank/DDBJ whole genome shotgun (WGS) entry which is preliminary data.</text>
</comment>
<dbReference type="AlphaFoldDB" id="A0AAD3TI60"/>
<protein>
    <submittedName>
        <fullName evidence="1">Uncharacterized protein</fullName>
    </submittedName>
</protein>
<accession>A0AAD3TI60</accession>
<evidence type="ECO:0000313" key="2">
    <source>
        <dbReference type="Proteomes" id="UP001279734"/>
    </source>
</evidence>
<keyword evidence="2" id="KW-1185">Reference proteome</keyword>
<proteinExistence type="predicted"/>
<sequence length="113" mass="12776">MGEQFIRFCPVRVRPPDIALTALLPSSMTFRHSLAEQLQEEEGNSGNRIRHLDNSIYRVEYQAAAGMYAVRRYGIRDASLGLADVELVTFSWSCNCRYARWDSISADVESNSA</sequence>